<feature type="transmembrane region" description="Helical" evidence="2">
    <location>
        <begin position="210"/>
        <end position="234"/>
    </location>
</feature>
<feature type="domain" description="YncI copper-binding" evidence="4">
    <location>
        <begin position="34"/>
        <end position="175"/>
    </location>
</feature>
<evidence type="ECO:0000256" key="2">
    <source>
        <dbReference type="SAM" id="Phobius"/>
    </source>
</evidence>
<keyword evidence="2" id="KW-1133">Transmembrane helix</keyword>
<evidence type="ECO:0000313" key="5">
    <source>
        <dbReference type="EMBL" id="UZF46699.1"/>
    </source>
</evidence>
<name>A0AA46WYB7_RHORH</name>
<feature type="signal peptide" evidence="3">
    <location>
        <begin position="1"/>
        <end position="27"/>
    </location>
</feature>
<dbReference type="Proteomes" id="UP001162740">
    <property type="component" value="Chromosome"/>
</dbReference>
<keyword evidence="2" id="KW-0472">Membrane</keyword>
<organism evidence="5 6">
    <name type="scientific">Rhodococcus rhodochrous</name>
    <dbReference type="NCBI Taxonomy" id="1829"/>
    <lineage>
        <taxon>Bacteria</taxon>
        <taxon>Bacillati</taxon>
        <taxon>Actinomycetota</taxon>
        <taxon>Actinomycetes</taxon>
        <taxon>Mycobacteriales</taxon>
        <taxon>Nocardiaceae</taxon>
        <taxon>Rhodococcus</taxon>
    </lineage>
</organism>
<proteinExistence type="predicted"/>
<gene>
    <name evidence="5" type="ORF">KUM34_008540</name>
</gene>
<dbReference type="InterPro" id="IPR038507">
    <property type="entry name" value="YcnI-like_sf"/>
</dbReference>
<sequence>MFGRRAKQFVGRLTVVALLGGLGLSGAAGTAAAHVRVDGGDRPTQGGYGLVRLIVPTESDTASTVRLTITVPDGVDLASARTLPIPGWTATIQREPTADGERVTRIDWETSDPAYGLNGSEFGVFTLSAGPWPDDVESVVLPSEQGYSDGSVVRWDEVALDAGSEPEHPAPVVTLAAAGAGHGHDGHGDRVDASPDPASTASAATEPQLWLWRSIAGAALVIAAGSSIGVLALVRRSHVPKP</sequence>
<evidence type="ECO:0000256" key="3">
    <source>
        <dbReference type="SAM" id="SignalP"/>
    </source>
</evidence>
<accession>A0AA46WYB7</accession>
<dbReference type="AlphaFoldDB" id="A0AA46WYB7"/>
<feature type="chain" id="PRO_5041253557" evidence="3">
    <location>
        <begin position="28"/>
        <end position="242"/>
    </location>
</feature>
<feature type="region of interest" description="Disordered" evidence="1">
    <location>
        <begin position="178"/>
        <end position="201"/>
    </location>
</feature>
<keyword evidence="2" id="KW-0812">Transmembrane</keyword>
<dbReference type="Pfam" id="PF07987">
    <property type="entry name" value="DUF1775"/>
    <property type="match status" value="1"/>
</dbReference>
<dbReference type="InterPro" id="IPR012533">
    <property type="entry name" value="YcnI-copper_dom"/>
</dbReference>
<feature type="compositionally biased region" description="Basic and acidic residues" evidence="1">
    <location>
        <begin position="182"/>
        <end position="193"/>
    </location>
</feature>
<evidence type="ECO:0000259" key="4">
    <source>
        <dbReference type="Pfam" id="PF07987"/>
    </source>
</evidence>
<protein>
    <submittedName>
        <fullName evidence="5">YcnI family protein</fullName>
    </submittedName>
</protein>
<dbReference type="CDD" id="cd08545">
    <property type="entry name" value="YcnI_like"/>
    <property type="match status" value="1"/>
</dbReference>
<dbReference type="Gene3D" id="2.60.40.2230">
    <property type="entry name" value="Uncharacterised protein YcnI-like PF07987, DUF1775"/>
    <property type="match status" value="1"/>
</dbReference>
<dbReference type="EMBL" id="CP083974">
    <property type="protein sequence ID" value="UZF46699.1"/>
    <property type="molecule type" value="Genomic_DNA"/>
</dbReference>
<reference evidence="5 6" key="1">
    <citation type="journal article" date="2021" name="Front. Microbiol.">
        <title>Bacterial Transformation of Aromatic Monomers in Softwood Black Liquor.</title>
        <authorList>
            <person name="Navas L.E."/>
            <person name="Dexter G."/>
            <person name="Liu J."/>
            <person name="Levy-Booth D."/>
            <person name="Cho M."/>
            <person name="Jang S.K."/>
            <person name="Mansfield S.D."/>
            <person name="Renneckar S."/>
            <person name="Mohn W.W."/>
            <person name="Eltis L.D."/>
        </authorList>
    </citation>
    <scope>NUCLEOTIDE SEQUENCE [LARGE SCALE GENOMIC DNA]</scope>
    <source>
        <strain evidence="5 6">GD02</strain>
    </source>
</reference>
<dbReference type="RefSeq" id="WP_229581894.1">
    <property type="nucleotide sequence ID" value="NZ_CP083974.1"/>
</dbReference>
<keyword evidence="3" id="KW-0732">Signal</keyword>
<evidence type="ECO:0000256" key="1">
    <source>
        <dbReference type="SAM" id="MobiDB-lite"/>
    </source>
</evidence>
<evidence type="ECO:0000313" key="6">
    <source>
        <dbReference type="Proteomes" id="UP001162740"/>
    </source>
</evidence>